<dbReference type="EMBL" id="CP069798">
    <property type="protein sequence ID" value="QRQ82950.1"/>
    <property type="molecule type" value="Genomic_DNA"/>
</dbReference>
<gene>
    <name evidence="1" type="ORF">JQU52_06145</name>
</gene>
<protein>
    <submittedName>
        <fullName evidence="1">Uncharacterized protein</fullName>
    </submittedName>
</protein>
<keyword evidence="2" id="KW-1185">Reference proteome</keyword>
<dbReference type="KEGG" id="ptes:JQU52_06145"/>
<reference evidence="1" key="1">
    <citation type="submission" date="2021-02" db="EMBL/GenBank/DDBJ databases">
        <title>Neisseriaceae sp. 26B isolated from the cloaca of a Common Toad-headed Turtle (Mesoclemmys nasuta).</title>
        <authorList>
            <person name="Spergser J."/>
            <person name="Busse H.-J."/>
        </authorList>
    </citation>
    <scope>NUCLEOTIDE SEQUENCE</scope>
    <source>
        <strain evidence="1">26B</strain>
    </source>
</reference>
<dbReference type="RefSeq" id="WP_230340247.1">
    <property type="nucleotide sequence ID" value="NZ_CP069798.1"/>
</dbReference>
<proteinExistence type="predicted"/>
<evidence type="ECO:0000313" key="2">
    <source>
        <dbReference type="Proteomes" id="UP000653156"/>
    </source>
</evidence>
<dbReference type="AlphaFoldDB" id="A0A892ZKG4"/>
<accession>A0A892ZKG4</accession>
<evidence type="ECO:0000313" key="1">
    <source>
        <dbReference type="EMBL" id="QRQ82950.1"/>
    </source>
</evidence>
<organism evidence="1 2">
    <name type="scientific">Paralysiella testudinis</name>
    <dbReference type="NCBI Taxonomy" id="2809020"/>
    <lineage>
        <taxon>Bacteria</taxon>
        <taxon>Pseudomonadati</taxon>
        <taxon>Pseudomonadota</taxon>
        <taxon>Betaproteobacteria</taxon>
        <taxon>Neisseriales</taxon>
        <taxon>Neisseriaceae</taxon>
        <taxon>Paralysiella</taxon>
    </lineage>
</organism>
<sequence>MPTHNTLPQWAAATLACQGLAVEAAFGAGKTAVLKAVQHLGYVQIDILRTRNFQGLYPFYKIR</sequence>
<dbReference type="Proteomes" id="UP000653156">
    <property type="component" value="Chromosome"/>
</dbReference>
<name>A0A892ZKG4_9NEIS</name>